<reference evidence="2 3" key="1">
    <citation type="submission" date="2020-05" db="EMBL/GenBank/DDBJ databases">
        <title>Horizontal transmission and recombination maintain forever young bacterial symbiont genomes.</title>
        <authorList>
            <person name="Russell S.L."/>
            <person name="Pepper-Tunick E."/>
            <person name="Svedberg J."/>
            <person name="Byrne A."/>
            <person name="Ruelas Castillo J."/>
            <person name="Vollmers C."/>
            <person name="Beinart R.A."/>
            <person name="Corbett-Detig R."/>
        </authorList>
    </citation>
    <scope>NUCLEOTIDE SEQUENCE [LARGE SCALE GENOMIC DNA]</scope>
    <source>
        <strain evidence="2">Santa_Monica_outfall</strain>
    </source>
</reference>
<proteinExistence type="predicted"/>
<evidence type="ECO:0000256" key="1">
    <source>
        <dbReference type="SAM" id="Phobius"/>
    </source>
</evidence>
<dbReference type="KEGG" id="rev:HUE57_14555"/>
<keyword evidence="3" id="KW-1185">Reference proteome</keyword>
<sequence length="110" mass="12711">MGLLNRVLDSFSDEEKRVLADKWFSIQIEKVFDYTLLWQLLAVIIPIVLAVLYWNRKLKSAEATIRKSEAKFRALVESSQTVPFSFNLALGRYTYIGSQVESWLGYTVES</sequence>
<dbReference type="AlphaFoldDB" id="A0A6N0HYD3"/>
<dbReference type="SUPFAM" id="SSF55785">
    <property type="entry name" value="PYP-like sensor domain (PAS domain)"/>
    <property type="match status" value="1"/>
</dbReference>
<gene>
    <name evidence="2" type="ORF">HUE57_14555</name>
</gene>
<dbReference type="RefSeq" id="WP_174673433.1">
    <property type="nucleotide sequence ID" value="NZ_CP054491.1"/>
</dbReference>
<keyword evidence="1" id="KW-0812">Transmembrane</keyword>
<dbReference type="EMBL" id="CP054491">
    <property type="protein sequence ID" value="QKQ27362.1"/>
    <property type="molecule type" value="Genomic_DNA"/>
</dbReference>
<evidence type="ECO:0000313" key="2">
    <source>
        <dbReference type="EMBL" id="QKQ27362.1"/>
    </source>
</evidence>
<organism evidence="2 3">
    <name type="scientific">Candidatus Reidiella endopervernicosa</name>
    <dbReference type="NCBI Taxonomy" id="2738883"/>
    <lineage>
        <taxon>Bacteria</taxon>
        <taxon>Pseudomonadati</taxon>
        <taxon>Pseudomonadota</taxon>
        <taxon>Gammaproteobacteria</taxon>
        <taxon>Candidatus Reidiella</taxon>
    </lineage>
</organism>
<protein>
    <submittedName>
        <fullName evidence="2">Uncharacterized protein</fullName>
    </submittedName>
</protein>
<dbReference type="Gene3D" id="3.30.450.20">
    <property type="entry name" value="PAS domain"/>
    <property type="match status" value="1"/>
</dbReference>
<feature type="transmembrane region" description="Helical" evidence="1">
    <location>
        <begin position="36"/>
        <end position="54"/>
    </location>
</feature>
<dbReference type="InterPro" id="IPR035965">
    <property type="entry name" value="PAS-like_dom_sf"/>
</dbReference>
<dbReference type="Proteomes" id="UP000509658">
    <property type="component" value="Chromosome"/>
</dbReference>
<accession>A0A6N0HYD3</accession>
<evidence type="ECO:0000313" key="3">
    <source>
        <dbReference type="Proteomes" id="UP000509658"/>
    </source>
</evidence>
<keyword evidence="1" id="KW-0472">Membrane</keyword>
<name>A0A6N0HYD3_9GAMM</name>
<keyword evidence="1" id="KW-1133">Transmembrane helix</keyword>